<dbReference type="EMBL" id="QHLZ01000020">
    <property type="protein sequence ID" value="PXA63922.1"/>
    <property type="molecule type" value="Genomic_DNA"/>
</dbReference>
<evidence type="ECO:0000313" key="3">
    <source>
        <dbReference type="Proteomes" id="UP000246303"/>
    </source>
</evidence>
<organism evidence="2 3">
    <name type="scientific">Arthrobacter psychrochitiniphilus</name>
    <dbReference type="NCBI Taxonomy" id="291045"/>
    <lineage>
        <taxon>Bacteria</taxon>
        <taxon>Bacillati</taxon>
        <taxon>Actinomycetota</taxon>
        <taxon>Actinomycetes</taxon>
        <taxon>Micrococcales</taxon>
        <taxon>Micrococcaceae</taxon>
        <taxon>Arthrobacter</taxon>
    </lineage>
</organism>
<name>A0A2V3DLW2_9MICC</name>
<protein>
    <submittedName>
        <fullName evidence="2">Uncharacterized protein</fullName>
    </submittedName>
</protein>
<gene>
    <name evidence="2" type="ORF">CVS29_17860</name>
</gene>
<sequence length="155" mass="15966">MSVQIRQRWALLLFPAAIFLTQCSWVAPDGSPGDIKSTTAASATEGSSSVTGISADAAKSAGAFAAPGDATLSIDSSRYSVSGSTVTVTVHNISDVDENYVLVFLYGRREISTVPIAVSAGQTLSCKVTLEGEQVSGVRLDGELLGEGVADLPVK</sequence>
<feature type="signal peptide" evidence="1">
    <location>
        <begin position="1"/>
        <end position="26"/>
    </location>
</feature>
<keyword evidence="1" id="KW-0732">Signal</keyword>
<dbReference type="Proteomes" id="UP000246303">
    <property type="component" value="Unassembled WGS sequence"/>
</dbReference>
<keyword evidence="3" id="KW-1185">Reference proteome</keyword>
<evidence type="ECO:0000313" key="2">
    <source>
        <dbReference type="EMBL" id="PXA63922.1"/>
    </source>
</evidence>
<evidence type="ECO:0000256" key="1">
    <source>
        <dbReference type="SAM" id="SignalP"/>
    </source>
</evidence>
<dbReference type="AlphaFoldDB" id="A0A2V3DLW2"/>
<comment type="caution">
    <text evidence="2">The sequence shown here is derived from an EMBL/GenBank/DDBJ whole genome shotgun (WGS) entry which is preliminary data.</text>
</comment>
<proteinExistence type="predicted"/>
<accession>A0A2V3DLW2</accession>
<feature type="chain" id="PRO_5015863583" evidence="1">
    <location>
        <begin position="27"/>
        <end position="155"/>
    </location>
</feature>
<reference evidence="2 3" key="1">
    <citation type="submission" date="2018-05" db="EMBL/GenBank/DDBJ databases">
        <title>Genetic diversity of glacier-inhabiting Cryobacterium bacteria in China and description of Cryobacterium mengkeensis sp. nov. and Arthrobacter glacialis sp. nov.</title>
        <authorList>
            <person name="Liu Q."/>
            <person name="Xin Y.-H."/>
        </authorList>
    </citation>
    <scope>NUCLEOTIDE SEQUENCE [LARGE SCALE GENOMIC DNA]</scope>
    <source>
        <strain evidence="2 3">GP3</strain>
    </source>
</reference>